<evidence type="ECO:0008006" key="12">
    <source>
        <dbReference type="Google" id="ProtNLM"/>
    </source>
</evidence>
<dbReference type="EMBL" id="AP019869">
    <property type="protein sequence ID" value="BBN08567.1"/>
    <property type="molecule type" value="Genomic_DNA"/>
</dbReference>
<reference evidence="11" key="3">
    <citation type="journal article" date="2020" name="Curr. Biol.">
        <title>Chromatin organization in early land plants reveals an ancestral association between H3K27me3, transposons, and constitutive heterochromatin.</title>
        <authorList>
            <person name="Montgomery S.A."/>
            <person name="Tanizawa Y."/>
            <person name="Galik B."/>
            <person name="Wang N."/>
            <person name="Ito T."/>
            <person name="Mochizuki T."/>
            <person name="Akimcheva S."/>
            <person name="Bowman J.L."/>
            <person name="Cognat V."/>
            <person name="Marechal-Drouard L."/>
            <person name="Ekker H."/>
            <person name="Hong S.F."/>
            <person name="Kohchi T."/>
            <person name="Lin S.S."/>
            <person name="Liu L.D."/>
            <person name="Nakamura Y."/>
            <person name="Valeeva L.R."/>
            <person name="Shakirov E.V."/>
            <person name="Shippen D.E."/>
            <person name="Wei W.L."/>
            <person name="Yagura M."/>
            <person name="Yamaoka S."/>
            <person name="Yamato K.T."/>
            <person name="Liu C."/>
            <person name="Berger F."/>
        </authorList>
    </citation>
    <scope>NUCLEOTIDE SEQUENCE [LARGE SCALE GENOMIC DNA]</scope>
    <source>
        <strain evidence="11">Tak-1</strain>
    </source>
</reference>
<dbReference type="GO" id="GO:0005694">
    <property type="term" value="C:chromosome"/>
    <property type="evidence" value="ECO:0007669"/>
    <property type="project" value="UniProtKB-ARBA"/>
</dbReference>
<dbReference type="InterPro" id="IPR041679">
    <property type="entry name" value="DNA2/NAM7-like_C"/>
</dbReference>
<keyword evidence="3" id="KW-0347">Helicase</keyword>
<gene>
    <name evidence="9" type="ORF">AXG93_1154s1930</name>
    <name evidence="8" type="ORF">Mp_4g12580</name>
</gene>
<dbReference type="Gene3D" id="3.40.50.300">
    <property type="entry name" value="P-loop containing nucleotide triphosphate hydrolases"/>
    <property type="match status" value="2"/>
</dbReference>
<keyword evidence="2" id="KW-0378">Hydrolase</keyword>
<evidence type="ECO:0000259" key="6">
    <source>
        <dbReference type="Pfam" id="PF13086"/>
    </source>
</evidence>
<evidence type="ECO:0000256" key="3">
    <source>
        <dbReference type="ARBA" id="ARBA00022806"/>
    </source>
</evidence>
<dbReference type="AlphaFoldDB" id="A0A176WRI8"/>
<reference evidence="9 10" key="1">
    <citation type="submission" date="2016-03" db="EMBL/GenBank/DDBJ databases">
        <title>Mechanisms controlling the formation of the plant cell surface in tip-growing cells are functionally conserved among land plants.</title>
        <authorList>
            <person name="Honkanen S."/>
            <person name="Jones V.A."/>
            <person name="Morieri G."/>
            <person name="Champion C."/>
            <person name="Hetherington A.J."/>
            <person name="Kelly S."/>
            <person name="Saint-Marcoux D."/>
            <person name="Proust H."/>
            <person name="Prescott H."/>
            <person name="Dolan L."/>
        </authorList>
    </citation>
    <scope>NUCLEOTIDE SEQUENCE [LARGE SCALE GENOMIC DNA]</scope>
    <source>
        <strain evidence="10">cv. Tak-1 and cv. Tak-2</strain>
        <tissue evidence="9">Whole gametophyte</tissue>
    </source>
</reference>
<feature type="region of interest" description="Disordered" evidence="5">
    <location>
        <begin position="1046"/>
        <end position="1065"/>
    </location>
</feature>
<evidence type="ECO:0000259" key="7">
    <source>
        <dbReference type="Pfam" id="PF13087"/>
    </source>
</evidence>
<keyword evidence="10" id="KW-1185">Reference proteome</keyword>
<evidence type="ECO:0000313" key="8">
    <source>
        <dbReference type="EMBL" id="BBN08567.1"/>
    </source>
</evidence>
<dbReference type="Proteomes" id="UP001162541">
    <property type="component" value="Chromosome 4"/>
</dbReference>
<dbReference type="PANTHER" id="PTHR10887">
    <property type="entry name" value="DNA2/NAM7 HELICASE FAMILY"/>
    <property type="match status" value="1"/>
</dbReference>
<dbReference type="InterPro" id="IPR045055">
    <property type="entry name" value="DNA2/NAM7-like"/>
</dbReference>
<feature type="region of interest" description="Disordered" evidence="5">
    <location>
        <begin position="1"/>
        <end position="21"/>
    </location>
</feature>
<dbReference type="CDD" id="cd18808">
    <property type="entry name" value="SF1_C_Upf1"/>
    <property type="match status" value="1"/>
</dbReference>
<keyword evidence="1" id="KW-0547">Nucleotide-binding</keyword>
<dbReference type="EMBL" id="LVLJ01000095">
    <property type="protein sequence ID" value="OAE35737.1"/>
    <property type="molecule type" value="Genomic_DNA"/>
</dbReference>
<dbReference type="GO" id="GO:0005524">
    <property type="term" value="F:ATP binding"/>
    <property type="evidence" value="ECO:0007669"/>
    <property type="project" value="UniProtKB-KW"/>
</dbReference>
<feature type="domain" description="DNA2/NAM7 helicase-like C-terminal" evidence="7">
    <location>
        <begin position="802"/>
        <end position="1001"/>
    </location>
</feature>
<keyword evidence="4" id="KW-0067">ATP-binding</keyword>
<evidence type="ECO:0000313" key="10">
    <source>
        <dbReference type="Proteomes" id="UP000077202"/>
    </source>
</evidence>
<organism evidence="9 10">
    <name type="scientific">Marchantia polymorpha subsp. ruderalis</name>
    <dbReference type="NCBI Taxonomy" id="1480154"/>
    <lineage>
        <taxon>Eukaryota</taxon>
        <taxon>Viridiplantae</taxon>
        <taxon>Streptophyta</taxon>
        <taxon>Embryophyta</taxon>
        <taxon>Marchantiophyta</taxon>
        <taxon>Marchantiopsida</taxon>
        <taxon>Marchantiidae</taxon>
        <taxon>Marchantiales</taxon>
        <taxon>Marchantiaceae</taxon>
        <taxon>Marchantia</taxon>
    </lineage>
</organism>
<evidence type="ECO:0000313" key="11">
    <source>
        <dbReference type="Proteomes" id="UP001162541"/>
    </source>
</evidence>
<dbReference type="InterPro" id="IPR047187">
    <property type="entry name" value="SF1_C_Upf1"/>
</dbReference>
<dbReference type="Proteomes" id="UP000077202">
    <property type="component" value="Unassembled WGS sequence"/>
</dbReference>
<sequence length="1065" mass="120679">MLPRSSGSTSQTQPVDSNPADQRRRIWLNPNLISFSVAKIPFTLNRYQNKPVLTLTEALQKLRRGDMKVQDFPTMSVVSVPYGTDSKYYTLDNRRLWIFREYGQKIEVIIEEPTDEFCFKLTTVQCAETVCIVDHVEENHEFKESSSFLSKVLRWSIDNIKDDHYYKAQMRLIPPRFENLKAYFESFLWPMVEDTKAEICKSLQLVEQSSRRFALKCSIYELQIPQNNQVHMGQFDLKKFLLVTDLKHYNTQFSGRVHDWKHKKWDLVLMCTSLPKSFIELQDASQCYTLGVLTSSGGQSKLRNVPAVLKVTAFCPNKGEGKLVRAITRSGSKWYIVVLTNLSTALRTWDALNPDLHSALDRLRLVSETLYSTCEDQYQSTIFNLDNGHLGSSDKDSAGHMNLVQSIQQFCSGRDLNHSQTEAVVTTASALHFGSEPKVRLIKGPPGTGKTATVVTFLSVITCLLYRTLVCASANRAICEVAQRFVYLVNRMPSPEKSFQYYPFFTSYGCEGACKSLKLGDVVLVGNDERLEVDTTLSMIYLPFRVKRLSEAILHSRGWRQSLQNVLKLVKDPAHQFEAINKTREIGSINHARAFLQFFKEGLLCWGSQLILSGYIICRDLPKNLLNPAMSCYVSMTCAAVADALENLPSESDLSEEQAWSWFKVLWNPGAQGEYRKSIVGDSFREEIHMSLMLRKVHAFLSSPFKERVSRLLSSLNEDNLEDKCLQHACVVFCTIASAGRLCVQNSGPFKSLVIDEASQLVEAETAIVTQLPGLQQVLLVGDEKQLPATVVSMMAKDIGYCRSLFERLQVVGHPHQLLNTQYRMHSDISRFPNRQFYEKCLEDGENVTSVMYVKPYQAQYGPYCFINVADGKEERDRNESSAKNLVEVEVLYYLLTKLQTACEGHAITSTSVGIITPYASQVDALSKRLCHGGGDPLKRFPNLHVEIKTVDGFQGGERDVILFSTVRANVEGKIGFLTDCRRLNVALTRARYCLWIVGHAATLGATRDGIWTHVLNDAKSRNCFKDAKDDEDMFRSYRHLERFSNQESDKDNVGESSAKRMKVT</sequence>
<evidence type="ECO:0000256" key="5">
    <source>
        <dbReference type="SAM" id="MobiDB-lite"/>
    </source>
</evidence>
<name>A0A176WRI8_MARPO</name>
<dbReference type="PANTHER" id="PTHR10887:SF522">
    <property type="entry name" value="P-LOOP CONTAINING NUCLEOSIDE TRIPHOSPHATE HYDROLASES SUPERFAMILY PROTEIN"/>
    <property type="match status" value="1"/>
</dbReference>
<dbReference type="Pfam" id="PF13087">
    <property type="entry name" value="AAA_12"/>
    <property type="match status" value="1"/>
</dbReference>
<dbReference type="SUPFAM" id="SSF52540">
    <property type="entry name" value="P-loop containing nucleoside triphosphate hydrolases"/>
    <property type="match status" value="1"/>
</dbReference>
<evidence type="ECO:0000256" key="1">
    <source>
        <dbReference type="ARBA" id="ARBA00022741"/>
    </source>
</evidence>
<dbReference type="GO" id="GO:0016787">
    <property type="term" value="F:hydrolase activity"/>
    <property type="evidence" value="ECO:0007669"/>
    <property type="project" value="UniProtKB-KW"/>
</dbReference>
<accession>A0A176WRI8</accession>
<dbReference type="InterPro" id="IPR027417">
    <property type="entry name" value="P-loop_NTPase"/>
</dbReference>
<dbReference type="FunFam" id="3.40.50.300:FF:000326">
    <property type="entry name" value="P-loop containing nucleoside triphosphate hydrolase"/>
    <property type="match status" value="1"/>
</dbReference>
<evidence type="ECO:0000256" key="4">
    <source>
        <dbReference type="ARBA" id="ARBA00022840"/>
    </source>
</evidence>
<evidence type="ECO:0000256" key="2">
    <source>
        <dbReference type="ARBA" id="ARBA00022801"/>
    </source>
</evidence>
<dbReference type="Pfam" id="PF13086">
    <property type="entry name" value="AAA_11"/>
    <property type="match status" value="1"/>
</dbReference>
<proteinExistence type="predicted"/>
<dbReference type="GO" id="GO:0004386">
    <property type="term" value="F:helicase activity"/>
    <property type="evidence" value="ECO:0007669"/>
    <property type="project" value="UniProtKB-KW"/>
</dbReference>
<dbReference type="InterPro" id="IPR041677">
    <property type="entry name" value="DNA2/NAM7_AAA_11"/>
</dbReference>
<reference evidence="8" key="2">
    <citation type="journal article" date="2019" name="Curr. Biol.">
        <title>Chromatin organization in early land plants reveals an ancestral association between H3K27me3, transposons, and constitutive heterochromatin.</title>
        <authorList>
            <person name="Montgomery S.A."/>
            <person name="Tanizawa Y."/>
            <person name="Galik B."/>
            <person name="Wang N."/>
            <person name="Ito T."/>
            <person name="Mochizuki T."/>
            <person name="Akimcheva S."/>
            <person name="Bowman J."/>
            <person name="Cognat V."/>
            <person name="Drouard L."/>
            <person name="Ekker H."/>
            <person name="Houng S."/>
            <person name="Kohchi T."/>
            <person name="Lin S."/>
            <person name="Liu L.D."/>
            <person name="Nakamura Y."/>
            <person name="Valeeva L.R."/>
            <person name="Shakirov E.V."/>
            <person name="Shippen D.E."/>
            <person name="Wei W."/>
            <person name="Yagura M."/>
            <person name="Yamaoka S."/>
            <person name="Yamato K.T."/>
            <person name="Liu C."/>
            <person name="Berger F."/>
        </authorList>
    </citation>
    <scope>NUCLEOTIDE SEQUENCE [LARGE SCALE GENOMIC DNA]</scope>
    <source>
        <strain evidence="8">Tak-1</strain>
    </source>
</reference>
<protein>
    <recommendedName>
        <fullName evidence="12">DNA2/NAM7 helicase-like C-terminal domain-containing protein</fullName>
    </recommendedName>
</protein>
<evidence type="ECO:0000313" key="9">
    <source>
        <dbReference type="EMBL" id="OAE35737.1"/>
    </source>
</evidence>
<feature type="domain" description="DNA2/NAM7 helicase helicase" evidence="6">
    <location>
        <begin position="416"/>
        <end position="793"/>
    </location>
</feature>
<feature type="compositionally biased region" description="Polar residues" evidence="5">
    <location>
        <begin position="1"/>
        <end position="20"/>
    </location>
</feature>